<name>A0A5B0Q0L9_PUCGR</name>
<reference evidence="4 5" key="1">
    <citation type="submission" date="2019-05" db="EMBL/GenBank/DDBJ databases">
        <title>Emergence of the Ug99 lineage of the wheat stem rust pathogen through somatic hybridization.</title>
        <authorList>
            <person name="Li F."/>
            <person name="Upadhyaya N.M."/>
            <person name="Sperschneider J."/>
            <person name="Matny O."/>
            <person name="Nguyen-Phuc H."/>
            <person name="Mago R."/>
            <person name="Raley C."/>
            <person name="Miller M.E."/>
            <person name="Silverstein K.A.T."/>
            <person name="Henningsen E."/>
            <person name="Hirsch C.D."/>
            <person name="Visser B."/>
            <person name="Pretorius Z.A."/>
            <person name="Steffenson B.J."/>
            <person name="Schwessinger B."/>
            <person name="Dodds P.N."/>
            <person name="Figueroa M."/>
        </authorList>
    </citation>
    <scope>NUCLEOTIDE SEQUENCE [LARGE SCALE GENOMIC DNA]</scope>
    <source>
        <strain evidence="2">21-0</strain>
        <strain evidence="3 5">Ug99</strain>
    </source>
</reference>
<evidence type="ECO:0000313" key="4">
    <source>
        <dbReference type="Proteomes" id="UP000324748"/>
    </source>
</evidence>
<feature type="region of interest" description="Disordered" evidence="1">
    <location>
        <begin position="1"/>
        <end position="51"/>
    </location>
</feature>
<accession>A0A5B0Q0L9</accession>
<feature type="compositionally biased region" description="Polar residues" evidence="1">
    <location>
        <begin position="39"/>
        <end position="51"/>
    </location>
</feature>
<sequence length="51" mass="5463">MPSPAPAGIPAEFHSPSQLRVSDRLRRAPASPTRIRELSGSTTSILQYSAT</sequence>
<evidence type="ECO:0000313" key="3">
    <source>
        <dbReference type="EMBL" id="KAA1134519.1"/>
    </source>
</evidence>
<dbReference type="EMBL" id="VSWC01000040">
    <property type="protein sequence ID" value="KAA1106657.1"/>
    <property type="molecule type" value="Genomic_DNA"/>
</dbReference>
<evidence type="ECO:0000313" key="2">
    <source>
        <dbReference type="EMBL" id="KAA1106657.1"/>
    </source>
</evidence>
<keyword evidence="4" id="KW-1185">Reference proteome</keyword>
<dbReference type="Proteomes" id="UP000325313">
    <property type="component" value="Unassembled WGS sequence"/>
</dbReference>
<protein>
    <submittedName>
        <fullName evidence="2">Uncharacterized protein</fullName>
    </submittedName>
</protein>
<comment type="caution">
    <text evidence="2">The sequence shown here is derived from an EMBL/GenBank/DDBJ whole genome shotgun (WGS) entry which is preliminary data.</text>
</comment>
<evidence type="ECO:0000313" key="5">
    <source>
        <dbReference type="Proteomes" id="UP000325313"/>
    </source>
</evidence>
<dbReference type="EMBL" id="VDEP01000053">
    <property type="protein sequence ID" value="KAA1134519.1"/>
    <property type="molecule type" value="Genomic_DNA"/>
</dbReference>
<dbReference type="AlphaFoldDB" id="A0A5B0Q0L9"/>
<dbReference type="Proteomes" id="UP000324748">
    <property type="component" value="Unassembled WGS sequence"/>
</dbReference>
<gene>
    <name evidence="2" type="ORF">PGT21_036851</name>
    <name evidence="3" type="ORF">PGTUg99_004862</name>
</gene>
<evidence type="ECO:0000256" key="1">
    <source>
        <dbReference type="SAM" id="MobiDB-lite"/>
    </source>
</evidence>
<proteinExistence type="predicted"/>
<organism evidence="2 4">
    <name type="scientific">Puccinia graminis f. sp. tritici</name>
    <dbReference type="NCBI Taxonomy" id="56615"/>
    <lineage>
        <taxon>Eukaryota</taxon>
        <taxon>Fungi</taxon>
        <taxon>Dikarya</taxon>
        <taxon>Basidiomycota</taxon>
        <taxon>Pucciniomycotina</taxon>
        <taxon>Pucciniomycetes</taxon>
        <taxon>Pucciniales</taxon>
        <taxon>Pucciniaceae</taxon>
        <taxon>Puccinia</taxon>
    </lineage>
</organism>